<reference evidence="4" key="1">
    <citation type="submission" date="2016-10" db="EMBL/GenBank/DDBJ databases">
        <authorList>
            <person name="Varghese N."/>
            <person name="Submissions S."/>
        </authorList>
    </citation>
    <scope>NUCLEOTIDE SEQUENCE [LARGE SCALE GENOMIC DNA]</scope>
    <source>
        <strain evidence="4">DSM 23445</strain>
    </source>
</reference>
<feature type="domain" description="Flavodoxin-like fold" evidence="2">
    <location>
        <begin position="2"/>
        <end position="170"/>
    </location>
</feature>
<proteinExistence type="predicted"/>
<dbReference type="InterPro" id="IPR029039">
    <property type="entry name" value="Flavoprotein-like_sf"/>
</dbReference>
<dbReference type="PANTHER" id="PTHR47307:SF1">
    <property type="entry name" value="GLUTATHIONE-REGULATED POTASSIUM-EFFLUX SYSTEM ANCILLARY PROTEIN KEFG"/>
    <property type="match status" value="1"/>
</dbReference>
<evidence type="ECO:0000256" key="1">
    <source>
        <dbReference type="ARBA" id="ARBA00023002"/>
    </source>
</evidence>
<dbReference type="Pfam" id="PF02525">
    <property type="entry name" value="Flavodoxin_2"/>
    <property type="match status" value="1"/>
</dbReference>
<evidence type="ECO:0000259" key="2">
    <source>
        <dbReference type="Pfam" id="PF02525"/>
    </source>
</evidence>
<organism evidence="3 4">
    <name type="scientific">Algoriphagus locisalis</name>
    <dbReference type="NCBI Taxonomy" id="305507"/>
    <lineage>
        <taxon>Bacteria</taxon>
        <taxon>Pseudomonadati</taxon>
        <taxon>Bacteroidota</taxon>
        <taxon>Cytophagia</taxon>
        <taxon>Cytophagales</taxon>
        <taxon>Cyclobacteriaceae</taxon>
        <taxon>Algoriphagus</taxon>
    </lineage>
</organism>
<accession>A0A1I7E4A8</accession>
<keyword evidence="4" id="KW-1185">Reference proteome</keyword>
<dbReference type="Gene3D" id="3.40.50.360">
    <property type="match status" value="1"/>
</dbReference>
<sequence length="180" mass="21216">MTLIILAHPTFETSTANKTIIEELEKSNLELEIRDLHQLYPDFKIDPQIEQEFLVRHDTVLFQYPFYWYNMPAILKQWFDVVFEHQFAFGSKGDKLKGKNFLASFTVGGKEKEYTLLEKHHFKVYEFCKNLEQTCYFAQMNLIDPIYSFRTSKADGYTASEIRKTAKAHAAKLIEQLEEL</sequence>
<dbReference type="AlphaFoldDB" id="A0A1I7E4A8"/>
<gene>
    <name evidence="3" type="ORF">SAMN04489724_0022</name>
</gene>
<dbReference type="EMBL" id="FPBF01000010">
    <property type="protein sequence ID" value="SFU18758.1"/>
    <property type="molecule type" value="Genomic_DNA"/>
</dbReference>
<evidence type="ECO:0000313" key="4">
    <source>
        <dbReference type="Proteomes" id="UP000199673"/>
    </source>
</evidence>
<dbReference type="GO" id="GO:0009055">
    <property type="term" value="F:electron transfer activity"/>
    <property type="evidence" value="ECO:0007669"/>
    <property type="project" value="TreeGrafter"/>
</dbReference>
<name>A0A1I7E4A8_9BACT</name>
<dbReference type="InterPro" id="IPR046980">
    <property type="entry name" value="KefG/KefF"/>
</dbReference>
<protein>
    <submittedName>
        <fullName evidence="3">Flavodoxin-like fold</fullName>
    </submittedName>
</protein>
<dbReference type="SUPFAM" id="SSF52218">
    <property type="entry name" value="Flavoproteins"/>
    <property type="match status" value="1"/>
</dbReference>
<dbReference type="RefSeq" id="WP_091698005.1">
    <property type="nucleotide sequence ID" value="NZ_FPBF01000010.1"/>
</dbReference>
<keyword evidence="1" id="KW-0560">Oxidoreductase</keyword>
<dbReference type="Proteomes" id="UP000199673">
    <property type="component" value="Unassembled WGS sequence"/>
</dbReference>
<dbReference type="PANTHER" id="PTHR47307">
    <property type="entry name" value="GLUTATHIONE-REGULATED POTASSIUM-EFFLUX SYSTEM ANCILLARY PROTEIN KEFG"/>
    <property type="match status" value="1"/>
</dbReference>
<dbReference type="STRING" id="305507.SAMN04489724_0022"/>
<evidence type="ECO:0000313" key="3">
    <source>
        <dbReference type="EMBL" id="SFU18758.1"/>
    </source>
</evidence>
<dbReference type="InterPro" id="IPR003680">
    <property type="entry name" value="Flavodoxin_fold"/>
</dbReference>
<dbReference type="GO" id="GO:0010181">
    <property type="term" value="F:FMN binding"/>
    <property type="evidence" value="ECO:0007669"/>
    <property type="project" value="TreeGrafter"/>
</dbReference>
<dbReference type="GO" id="GO:0003955">
    <property type="term" value="F:NAD(P)H dehydrogenase (quinone) activity"/>
    <property type="evidence" value="ECO:0007669"/>
    <property type="project" value="TreeGrafter"/>
</dbReference>
<dbReference type="OrthoDB" id="652200at2"/>